<dbReference type="EMBL" id="CP001032">
    <property type="protein sequence ID" value="ACB77740.1"/>
    <property type="molecule type" value="Genomic_DNA"/>
</dbReference>
<dbReference type="eggNOG" id="ENOG502Z9KE">
    <property type="taxonomic scope" value="Bacteria"/>
</dbReference>
<dbReference type="HOGENOM" id="CLU_857483_0_0_0"/>
<dbReference type="AlphaFoldDB" id="B1ZQ21"/>
<keyword evidence="2" id="KW-1185">Reference proteome</keyword>
<organism evidence="1 2">
    <name type="scientific">Opitutus terrae (strain DSM 11246 / JCM 15787 / PB90-1)</name>
    <dbReference type="NCBI Taxonomy" id="452637"/>
    <lineage>
        <taxon>Bacteria</taxon>
        <taxon>Pseudomonadati</taxon>
        <taxon>Verrucomicrobiota</taxon>
        <taxon>Opitutia</taxon>
        <taxon>Opitutales</taxon>
        <taxon>Opitutaceae</taxon>
        <taxon>Opitutus</taxon>
    </lineage>
</organism>
<dbReference type="KEGG" id="ote:Oter_4469"/>
<reference evidence="1 2" key="1">
    <citation type="journal article" date="2011" name="J. Bacteriol.">
        <title>Genome sequence of the verrucomicrobium Opitutus terrae PB90-1, an abundant inhabitant of rice paddy soil ecosystems.</title>
        <authorList>
            <person name="van Passel M.W."/>
            <person name="Kant R."/>
            <person name="Palva A."/>
            <person name="Copeland A."/>
            <person name="Lucas S."/>
            <person name="Lapidus A."/>
            <person name="Glavina del Rio T."/>
            <person name="Pitluck S."/>
            <person name="Goltsman E."/>
            <person name="Clum A."/>
            <person name="Sun H."/>
            <person name="Schmutz J."/>
            <person name="Larimer F.W."/>
            <person name="Land M.L."/>
            <person name="Hauser L."/>
            <person name="Kyrpides N."/>
            <person name="Mikhailova N."/>
            <person name="Richardson P.P."/>
            <person name="Janssen P.H."/>
            <person name="de Vos W.M."/>
            <person name="Smidt H."/>
        </authorList>
    </citation>
    <scope>NUCLEOTIDE SEQUENCE [LARGE SCALE GENOMIC DNA]</scope>
    <source>
        <strain evidence="2">DSM 11246 / JCM 15787 / PB90-1</strain>
    </source>
</reference>
<gene>
    <name evidence="1" type="ordered locus">Oter_4469</name>
</gene>
<evidence type="ECO:0000313" key="2">
    <source>
        <dbReference type="Proteomes" id="UP000007013"/>
    </source>
</evidence>
<sequence>MNALNRSFEILAKERWTLIETQRRATLIEEEVRKEGGNVLNAYLTAQVEGHWIKAFPDHFAAGKKGIAPTRPPRVGEAFVDRVVEVAGGRRLSPAETNFQATRNSDYLIDDFIYELKDIQEEGLEKPERQAKLAELFRPYHPGELEIRIDPSILTPEDLFRYAKIVGGPLHKAVRSAADQIKATKLHLKNPKLKGGILVLNSGYYSLSHETFVQLLLHYVRNDTSQIESTVCMTVSFTTNGLNHWLNTRFHPTRKASPTEDRLGKSFGGMIGTFMTEWSRAGFQTSEKPAPLPVPIAFEHDGVHYHYMPECIPPPWTPEAPLGD</sequence>
<evidence type="ECO:0000313" key="1">
    <source>
        <dbReference type="EMBL" id="ACB77740.1"/>
    </source>
</evidence>
<name>B1ZQ21_OPITP</name>
<dbReference type="STRING" id="452637.Oter_4469"/>
<dbReference type="Proteomes" id="UP000007013">
    <property type="component" value="Chromosome"/>
</dbReference>
<accession>B1ZQ21</accession>
<proteinExistence type="predicted"/>
<protein>
    <submittedName>
        <fullName evidence="1">Uncharacterized protein</fullName>
    </submittedName>
</protein>